<reference evidence="4" key="1">
    <citation type="submission" date="2020-10" db="EMBL/GenBank/DDBJ databases">
        <authorList>
            <person name="Gilroy R."/>
        </authorList>
    </citation>
    <scope>NUCLEOTIDE SEQUENCE</scope>
    <source>
        <strain evidence="4">ChiBcec6-7307</strain>
    </source>
</reference>
<comment type="caution">
    <text evidence="4">The sequence shown here is derived from an EMBL/GenBank/DDBJ whole genome shotgun (WGS) entry which is preliminary data.</text>
</comment>
<dbReference type="InterPro" id="IPR026870">
    <property type="entry name" value="Zinc_ribbon_dom"/>
</dbReference>
<dbReference type="Pfam" id="PF12773">
    <property type="entry name" value="DZR"/>
    <property type="match status" value="1"/>
</dbReference>
<feature type="compositionally biased region" description="Pro residues" evidence="1">
    <location>
        <begin position="176"/>
        <end position="187"/>
    </location>
</feature>
<evidence type="ECO:0000313" key="5">
    <source>
        <dbReference type="Proteomes" id="UP000886889"/>
    </source>
</evidence>
<accession>A0A9D1NWV5</accession>
<dbReference type="InterPro" id="IPR025874">
    <property type="entry name" value="DZR"/>
</dbReference>
<dbReference type="Pfam" id="PF13240">
    <property type="entry name" value="Zn_Ribbon_1"/>
    <property type="match status" value="1"/>
</dbReference>
<feature type="region of interest" description="Disordered" evidence="1">
    <location>
        <begin position="154"/>
        <end position="197"/>
    </location>
</feature>
<evidence type="ECO:0000313" key="4">
    <source>
        <dbReference type="EMBL" id="HIV22305.1"/>
    </source>
</evidence>
<protein>
    <submittedName>
        <fullName evidence="4">Zinc ribbon domain-containing protein</fullName>
    </submittedName>
</protein>
<name>A0A9D1NWV5_9FIRM</name>
<gene>
    <name evidence="4" type="ORF">IAC80_00055</name>
</gene>
<evidence type="ECO:0000259" key="3">
    <source>
        <dbReference type="Pfam" id="PF13240"/>
    </source>
</evidence>
<evidence type="ECO:0000256" key="1">
    <source>
        <dbReference type="SAM" id="MobiDB-lite"/>
    </source>
</evidence>
<reference evidence="4" key="2">
    <citation type="journal article" date="2021" name="PeerJ">
        <title>Extensive microbial diversity within the chicken gut microbiome revealed by metagenomics and culture.</title>
        <authorList>
            <person name="Gilroy R."/>
            <person name="Ravi A."/>
            <person name="Getino M."/>
            <person name="Pursley I."/>
            <person name="Horton D.L."/>
            <person name="Alikhan N.F."/>
            <person name="Baker D."/>
            <person name="Gharbi K."/>
            <person name="Hall N."/>
            <person name="Watson M."/>
            <person name="Adriaenssens E.M."/>
            <person name="Foster-Nyarko E."/>
            <person name="Jarju S."/>
            <person name="Secka A."/>
            <person name="Antonio M."/>
            <person name="Oren A."/>
            <person name="Chaudhuri R.R."/>
            <person name="La Ragione R."/>
            <person name="Hildebrand F."/>
            <person name="Pallen M.J."/>
        </authorList>
    </citation>
    <scope>NUCLEOTIDE SEQUENCE</scope>
    <source>
        <strain evidence="4">ChiBcec6-7307</strain>
    </source>
</reference>
<proteinExistence type="predicted"/>
<sequence>MDIFDEMGKRLGNVGQRTKDAAESARLNSLVSEQEKKIKTICQELGKLYLSLHGPEDCEPALADYVKEAGECYQKIADLREKIRVLKGLRQCPHCGAQIPAGTAYCGSCGKRVDEAPIQEDNAKRCGVCGSILREGLMFCTSCGAPVLAAEAAGARQQESSAPSPAGQEPSFPEQEPWPRPVPPMPEGPAEDPVSPPLQMPDCCPDCGRPLKPGAKFCSGCGKKL</sequence>
<dbReference type="EMBL" id="DVOS01000001">
    <property type="protein sequence ID" value="HIV22305.1"/>
    <property type="molecule type" value="Genomic_DNA"/>
</dbReference>
<dbReference type="AlphaFoldDB" id="A0A9D1NWV5"/>
<organism evidence="4 5">
    <name type="scientific">Candidatus Merdiplasma excrementigallinarum</name>
    <dbReference type="NCBI Taxonomy" id="2840864"/>
    <lineage>
        <taxon>Bacteria</taxon>
        <taxon>Bacillati</taxon>
        <taxon>Bacillota</taxon>
        <taxon>Clostridia</taxon>
        <taxon>Lachnospirales</taxon>
        <taxon>Lachnospiraceae</taxon>
        <taxon>Lachnospiraceae incertae sedis</taxon>
        <taxon>Candidatus Merdiplasma</taxon>
    </lineage>
</organism>
<dbReference type="Proteomes" id="UP000886889">
    <property type="component" value="Unassembled WGS sequence"/>
</dbReference>
<evidence type="ECO:0000259" key="2">
    <source>
        <dbReference type="Pfam" id="PF12773"/>
    </source>
</evidence>
<feature type="domain" description="DZANK-type" evidence="2">
    <location>
        <begin position="92"/>
        <end position="144"/>
    </location>
</feature>
<feature type="domain" description="Zinc-ribbon" evidence="3">
    <location>
        <begin position="204"/>
        <end position="225"/>
    </location>
</feature>